<gene>
    <name evidence="3" type="ORF">MM415A00449_0036</name>
    <name evidence="2" type="ORF">MM415B01001_0007</name>
</gene>
<dbReference type="InterPro" id="IPR025309">
    <property type="entry name" value="KTSC_dom"/>
</dbReference>
<dbReference type="EMBL" id="MT142477">
    <property type="protein sequence ID" value="QJA82039.1"/>
    <property type="molecule type" value="Genomic_DNA"/>
</dbReference>
<feature type="domain" description="KTSC" evidence="1">
    <location>
        <begin position="9"/>
        <end position="67"/>
    </location>
</feature>
<dbReference type="EMBL" id="MT141429">
    <property type="protein sequence ID" value="QJA61042.1"/>
    <property type="molecule type" value="Genomic_DNA"/>
</dbReference>
<proteinExistence type="predicted"/>
<protein>
    <submittedName>
        <fullName evidence="3">Putative RNA binding domain protein</fullName>
    </submittedName>
</protein>
<evidence type="ECO:0000313" key="3">
    <source>
        <dbReference type="EMBL" id="QJA82039.1"/>
    </source>
</evidence>
<dbReference type="AlphaFoldDB" id="A0A6M3KJ32"/>
<evidence type="ECO:0000259" key="1">
    <source>
        <dbReference type="Pfam" id="PF13619"/>
    </source>
</evidence>
<accession>A0A6M3KJ32</accession>
<name>A0A6M3KJ32_9ZZZZ</name>
<dbReference type="Pfam" id="PF13619">
    <property type="entry name" value="KTSC"/>
    <property type="match status" value="1"/>
</dbReference>
<sequence length="75" mass="8600">MTVNMQQIESSSISSIGYHEGDEILFVTFKKKGAAWTYKNVPKDVYESLIKSKSVGKYFHEVIKPSYEAQRVHQS</sequence>
<organism evidence="3">
    <name type="scientific">viral metagenome</name>
    <dbReference type="NCBI Taxonomy" id="1070528"/>
    <lineage>
        <taxon>unclassified sequences</taxon>
        <taxon>metagenomes</taxon>
        <taxon>organismal metagenomes</taxon>
    </lineage>
</organism>
<reference evidence="3" key="1">
    <citation type="submission" date="2020-03" db="EMBL/GenBank/DDBJ databases">
        <title>The deep terrestrial virosphere.</title>
        <authorList>
            <person name="Holmfeldt K."/>
            <person name="Nilsson E."/>
            <person name="Simone D."/>
            <person name="Lopez-Fernandez M."/>
            <person name="Wu X."/>
            <person name="de Brujin I."/>
            <person name="Lundin D."/>
            <person name="Andersson A."/>
            <person name="Bertilsson S."/>
            <person name="Dopson M."/>
        </authorList>
    </citation>
    <scope>NUCLEOTIDE SEQUENCE</scope>
    <source>
        <strain evidence="3">MM415A00449</strain>
        <strain evidence="2">MM415B01001</strain>
    </source>
</reference>
<evidence type="ECO:0000313" key="2">
    <source>
        <dbReference type="EMBL" id="QJA61042.1"/>
    </source>
</evidence>